<evidence type="ECO:0000256" key="4">
    <source>
        <dbReference type="ARBA" id="ARBA00023125"/>
    </source>
</evidence>
<dbReference type="PROSITE" id="PS50048">
    <property type="entry name" value="ZN2_CY6_FUNGAL_2"/>
    <property type="match status" value="1"/>
</dbReference>
<dbReference type="PROSITE" id="PS00028">
    <property type="entry name" value="ZINC_FINGER_C2H2_1"/>
    <property type="match status" value="2"/>
</dbReference>
<feature type="domain" description="Zn(2)-C6 fungal-type" evidence="8">
    <location>
        <begin position="75"/>
        <end position="104"/>
    </location>
</feature>
<dbReference type="GO" id="GO:0000981">
    <property type="term" value="F:DNA-binding transcription factor activity, RNA polymerase II-specific"/>
    <property type="evidence" value="ECO:0007669"/>
    <property type="project" value="InterPro"/>
</dbReference>
<evidence type="ECO:0000256" key="3">
    <source>
        <dbReference type="ARBA" id="ARBA00023015"/>
    </source>
</evidence>
<reference evidence="10 11" key="1">
    <citation type="submission" date="2019-04" db="EMBL/GenBank/DDBJ databases">
        <title>Friends and foes A comparative genomics study of 23 Aspergillus species from section Flavi.</title>
        <authorList>
            <consortium name="DOE Joint Genome Institute"/>
            <person name="Kjaerbolling I."/>
            <person name="Vesth T."/>
            <person name="Frisvad J.C."/>
            <person name="Nybo J.L."/>
            <person name="Theobald S."/>
            <person name="Kildgaard S."/>
            <person name="Isbrandt T."/>
            <person name="Kuo A."/>
            <person name="Sato A."/>
            <person name="Lyhne E.K."/>
            <person name="Kogle M.E."/>
            <person name="Wiebenga A."/>
            <person name="Kun R.S."/>
            <person name="Lubbers R.J."/>
            <person name="Makela M.R."/>
            <person name="Barry K."/>
            <person name="Chovatia M."/>
            <person name="Clum A."/>
            <person name="Daum C."/>
            <person name="Haridas S."/>
            <person name="He G."/>
            <person name="LaButti K."/>
            <person name="Lipzen A."/>
            <person name="Mondo S."/>
            <person name="Riley R."/>
            <person name="Salamov A."/>
            <person name="Simmons B.A."/>
            <person name="Magnuson J.K."/>
            <person name="Henrissat B."/>
            <person name="Mortensen U.H."/>
            <person name="Larsen T.O."/>
            <person name="Devries R.P."/>
            <person name="Grigoriev I.V."/>
            <person name="Machida M."/>
            <person name="Baker S.E."/>
            <person name="Andersen M.R."/>
        </authorList>
    </citation>
    <scope>NUCLEOTIDE SEQUENCE [LARGE SCALE GENOMIC DNA]</scope>
    <source>
        <strain evidence="10 11">CBS 151.66</strain>
    </source>
</reference>
<keyword evidence="6" id="KW-0539">Nucleus</keyword>
<protein>
    <submittedName>
        <fullName evidence="10">Transcription factor with C2H2 and Zn(2)-Cys(6) DNA binding domain</fullName>
    </submittedName>
</protein>
<keyword evidence="5" id="KW-0804">Transcription</keyword>
<evidence type="ECO:0000256" key="7">
    <source>
        <dbReference type="PROSITE-ProRule" id="PRU00042"/>
    </source>
</evidence>
<keyword evidence="3" id="KW-0805">Transcription regulation</keyword>
<dbReference type="EMBL" id="ML732387">
    <property type="protein sequence ID" value="KAB8068530.1"/>
    <property type="molecule type" value="Genomic_DNA"/>
</dbReference>
<evidence type="ECO:0000256" key="6">
    <source>
        <dbReference type="ARBA" id="ARBA00023242"/>
    </source>
</evidence>
<keyword evidence="2" id="KW-0862">Zinc</keyword>
<dbReference type="SMART" id="SM00355">
    <property type="entry name" value="ZnF_C2H2"/>
    <property type="match status" value="2"/>
</dbReference>
<evidence type="ECO:0000313" key="10">
    <source>
        <dbReference type="EMBL" id="KAB8068530.1"/>
    </source>
</evidence>
<dbReference type="GO" id="GO:0003677">
    <property type="term" value="F:DNA binding"/>
    <property type="evidence" value="ECO:0007669"/>
    <property type="project" value="UniProtKB-KW"/>
</dbReference>
<dbReference type="SUPFAM" id="SSF57701">
    <property type="entry name" value="Zn2/Cys6 DNA-binding domain"/>
    <property type="match status" value="1"/>
</dbReference>
<dbReference type="GO" id="GO:0008270">
    <property type="term" value="F:zinc ion binding"/>
    <property type="evidence" value="ECO:0007669"/>
    <property type="project" value="UniProtKB-KW"/>
</dbReference>
<feature type="domain" description="C2H2-type" evidence="9">
    <location>
        <begin position="39"/>
        <end position="67"/>
    </location>
</feature>
<dbReference type="GO" id="GO:0009893">
    <property type="term" value="P:positive regulation of metabolic process"/>
    <property type="evidence" value="ECO:0007669"/>
    <property type="project" value="UniProtKB-ARBA"/>
</dbReference>
<evidence type="ECO:0000313" key="11">
    <source>
        <dbReference type="Proteomes" id="UP000326565"/>
    </source>
</evidence>
<dbReference type="AlphaFoldDB" id="A0A5N5WMX4"/>
<sequence>MLSSGTSRFHCRFRGCSASYRRKEHLRRHEAQHTGAQTATCPFCDRTFARSDTLNRHIRQDHEDEQVQPSRAIQACRPCRIAKVRCRGGNPCKRCQDKGRHCTFDNRTPAQPCLATTPAQPDRSLELQRALFNHNSDGCRTQQYIELYFTHFHPRWPFLHRGTFSASHEPSLLLYSVVMLGMWVSGKEACQRSALDIHKRLGVSIQEQQTAWAGLVRQPGRPTSAWPIATYQGILLYLIFSLLAVSEAPCRLDLTIQLSVYDQSILATLVQTCLRHDVFFYPAMLGRYQDIDSVTCIWVGVEEIKRFALALYKVCRISGRVCRNKADDPDGLQLLRLSDMRFPIPDSNQLWEAESNPELSNLLAKTYRDANLERRRDAKWISECGGLLDDADPGFHWI</sequence>
<dbReference type="Pfam" id="PF00096">
    <property type="entry name" value="zf-C2H2"/>
    <property type="match status" value="1"/>
</dbReference>
<dbReference type="PANTHER" id="PTHR47660:SF7">
    <property type="entry name" value="TRANSCRIPTION FACTOR WITH C2H2 AND ZN(2)-CYS(6) DNA BINDING DOMAIN (EUROFUNG)"/>
    <property type="match status" value="1"/>
</dbReference>
<dbReference type="InterPro" id="IPR001138">
    <property type="entry name" value="Zn2Cys6_DnaBD"/>
</dbReference>
<dbReference type="PROSITE" id="PS50157">
    <property type="entry name" value="ZINC_FINGER_C2H2_2"/>
    <property type="match status" value="2"/>
</dbReference>
<dbReference type="Gene3D" id="4.10.240.10">
    <property type="entry name" value="Zn(2)-C6 fungal-type DNA-binding domain"/>
    <property type="match status" value="1"/>
</dbReference>
<proteinExistence type="predicted"/>
<dbReference type="Pfam" id="PF00172">
    <property type="entry name" value="Zn_clus"/>
    <property type="match status" value="1"/>
</dbReference>
<keyword evidence="11" id="KW-1185">Reference proteome</keyword>
<accession>A0A5N5WMX4</accession>
<evidence type="ECO:0000256" key="1">
    <source>
        <dbReference type="ARBA" id="ARBA00022723"/>
    </source>
</evidence>
<dbReference type="InterPro" id="IPR036236">
    <property type="entry name" value="Znf_C2H2_sf"/>
</dbReference>
<dbReference type="PROSITE" id="PS00463">
    <property type="entry name" value="ZN2_CY6_FUNGAL_1"/>
    <property type="match status" value="1"/>
</dbReference>
<dbReference type="OrthoDB" id="10261408at2759"/>
<dbReference type="InterPro" id="IPR036864">
    <property type="entry name" value="Zn2-C6_fun-type_DNA-bd_sf"/>
</dbReference>
<dbReference type="GO" id="GO:0006351">
    <property type="term" value="P:DNA-templated transcription"/>
    <property type="evidence" value="ECO:0007669"/>
    <property type="project" value="InterPro"/>
</dbReference>
<name>A0A5N5WMX4_9EURO</name>
<gene>
    <name evidence="10" type="ORF">BDV29DRAFT_67139</name>
</gene>
<keyword evidence="1" id="KW-0479">Metal-binding</keyword>
<keyword evidence="7" id="KW-0863">Zinc-finger</keyword>
<evidence type="ECO:0000259" key="8">
    <source>
        <dbReference type="PROSITE" id="PS50048"/>
    </source>
</evidence>
<feature type="domain" description="C2H2-type" evidence="9">
    <location>
        <begin position="9"/>
        <end position="38"/>
    </location>
</feature>
<dbReference type="SMART" id="SM00066">
    <property type="entry name" value="GAL4"/>
    <property type="match status" value="1"/>
</dbReference>
<evidence type="ECO:0000256" key="5">
    <source>
        <dbReference type="ARBA" id="ARBA00023163"/>
    </source>
</evidence>
<organism evidence="10 11">
    <name type="scientific">Aspergillus leporis</name>
    <dbReference type="NCBI Taxonomy" id="41062"/>
    <lineage>
        <taxon>Eukaryota</taxon>
        <taxon>Fungi</taxon>
        <taxon>Dikarya</taxon>
        <taxon>Ascomycota</taxon>
        <taxon>Pezizomycotina</taxon>
        <taxon>Eurotiomycetes</taxon>
        <taxon>Eurotiomycetidae</taxon>
        <taxon>Eurotiales</taxon>
        <taxon>Aspergillaceae</taxon>
        <taxon>Aspergillus</taxon>
        <taxon>Aspergillus subgen. Circumdati</taxon>
    </lineage>
</organism>
<dbReference type="InterPro" id="IPR007219">
    <property type="entry name" value="XnlR_reg_dom"/>
</dbReference>
<dbReference type="Proteomes" id="UP000326565">
    <property type="component" value="Unassembled WGS sequence"/>
</dbReference>
<dbReference type="PANTHER" id="PTHR47660">
    <property type="entry name" value="TRANSCRIPTION FACTOR WITH C2H2 AND ZN(2)-CYS(6) DNA BINDING DOMAIN (EUROFUNG)-RELATED-RELATED"/>
    <property type="match status" value="1"/>
</dbReference>
<dbReference type="SUPFAM" id="SSF57667">
    <property type="entry name" value="beta-beta-alpha zinc fingers"/>
    <property type="match status" value="1"/>
</dbReference>
<dbReference type="CDD" id="cd00067">
    <property type="entry name" value="GAL4"/>
    <property type="match status" value="1"/>
</dbReference>
<dbReference type="InterPro" id="IPR013087">
    <property type="entry name" value="Znf_C2H2_type"/>
</dbReference>
<dbReference type="Pfam" id="PF04082">
    <property type="entry name" value="Fungal_trans"/>
    <property type="match status" value="1"/>
</dbReference>
<evidence type="ECO:0000259" key="9">
    <source>
        <dbReference type="PROSITE" id="PS50157"/>
    </source>
</evidence>
<dbReference type="Gene3D" id="3.30.160.60">
    <property type="entry name" value="Classic Zinc Finger"/>
    <property type="match status" value="2"/>
</dbReference>
<evidence type="ECO:0000256" key="2">
    <source>
        <dbReference type="ARBA" id="ARBA00022833"/>
    </source>
</evidence>
<dbReference type="CDD" id="cd12148">
    <property type="entry name" value="fungal_TF_MHR"/>
    <property type="match status" value="1"/>
</dbReference>
<keyword evidence="4" id="KW-0238">DNA-binding</keyword>